<keyword evidence="1" id="KW-1133">Transmembrane helix</keyword>
<keyword evidence="4" id="KW-1185">Reference proteome</keyword>
<evidence type="ECO:0008006" key="5">
    <source>
        <dbReference type="Google" id="ProtNLM"/>
    </source>
</evidence>
<dbReference type="AlphaFoldDB" id="A0A814BCH3"/>
<dbReference type="PANTHER" id="PTHR14136">
    <property type="entry name" value="BTB_POZ DOMAIN-CONTAINING PROTEIN KCTD9"/>
    <property type="match status" value="1"/>
</dbReference>
<comment type="caution">
    <text evidence="2">The sequence shown here is derived from an EMBL/GenBank/DDBJ whole genome shotgun (WGS) entry which is preliminary data.</text>
</comment>
<evidence type="ECO:0000313" key="2">
    <source>
        <dbReference type="EMBL" id="CAF0924820.1"/>
    </source>
</evidence>
<dbReference type="Proteomes" id="UP000681722">
    <property type="component" value="Unassembled WGS sequence"/>
</dbReference>
<evidence type="ECO:0000313" key="3">
    <source>
        <dbReference type="EMBL" id="CAF3703658.1"/>
    </source>
</evidence>
<dbReference type="InterPro" id="IPR001646">
    <property type="entry name" value="5peptide_repeat"/>
</dbReference>
<dbReference type="Gene3D" id="2.160.20.80">
    <property type="entry name" value="E3 ubiquitin-protein ligase SopA"/>
    <property type="match status" value="2"/>
</dbReference>
<organism evidence="2 4">
    <name type="scientific">Didymodactylos carnosus</name>
    <dbReference type="NCBI Taxonomy" id="1234261"/>
    <lineage>
        <taxon>Eukaryota</taxon>
        <taxon>Metazoa</taxon>
        <taxon>Spiralia</taxon>
        <taxon>Gnathifera</taxon>
        <taxon>Rotifera</taxon>
        <taxon>Eurotatoria</taxon>
        <taxon>Bdelloidea</taxon>
        <taxon>Philodinida</taxon>
        <taxon>Philodinidae</taxon>
        <taxon>Didymodactylos</taxon>
    </lineage>
</organism>
<evidence type="ECO:0000313" key="4">
    <source>
        <dbReference type="Proteomes" id="UP000663829"/>
    </source>
</evidence>
<gene>
    <name evidence="2" type="ORF">GPM918_LOCUS9858</name>
    <name evidence="3" type="ORF">SRO942_LOCUS9859</name>
</gene>
<dbReference type="Proteomes" id="UP000663829">
    <property type="component" value="Unassembled WGS sequence"/>
</dbReference>
<proteinExistence type="predicted"/>
<feature type="transmembrane region" description="Helical" evidence="1">
    <location>
        <begin position="28"/>
        <end position="47"/>
    </location>
</feature>
<keyword evidence="1" id="KW-0472">Membrane</keyword>
<evidence type="ECO:0000256" key="1">
    <source>
        <dbReference type="SAM" id="Phobius"/>
    </source>
</evidence>
<dbReference type="OrthoDB" id="10005413at2759"/>
<protein>
    <recommendedName>
        <fullName evidence="5">Pentapeptide repeat-containing protein</fullName>
    </recommendedName>
</protein>
<accession>A0A814BCH3</accession>
<sequence>MIAKNQKQQERCPPTPIPVKAGHTRFEWLKLVATLAIPVAIGVFTIMNNFQQMNLSKSQFENQLRIANDNRQNDIRVAEEARVNDLRIAQKDREKDLQMADNQQKQAVLIEYQNFLAELLLKEGIRLNGSNSEAARFVARFKTLTGFSQLNPERKAFLFKSLYEVKLITNNDEFESAIVSLASADLTNIILGLPRDSDVLPGFKGPCFTNLHLSGADLTNASFRGVRFSNITFANAVLDNADFGYTEDAGKFIDFQGSSLQSANFFNANYKVAYYIQFQGAKFNNARLMNFICVRCGFTSTIMQEANMTNARFTSCQFILTKMLNCIMVDIFIKNSTFDETDLTGCDMRGAIFEYTTFSEKTQLIGADMSLIELRHCDFSNTNLSGCNMTRAILNGTSFLNSNLSGCVGLNEWQLRQTKSLAGSTLPNGTLVRAK</sequence>
<dbReference type="EMBL" id="CAJNOQ010001877">
    <property type="protein sequence ID" value="CAF0924820.1"/>
    <property type="molecule type" value="Genomic_DNA"/>
</dbReference>
<dbReference type="PANTHER" id="PTHR14136:SF17">
    <property type="entry name" value="BTB_POZ DOMAIN-CONTAINING PROTEIN KCTD9"/>
    <property type="match status" value="1"/>
</dbReference>
<dbReference type="Pfam" id="PF00805">
    <property type="entry name" value="Pentapeptide"/>
    <property type="match status" value="3"/>
</dbReference>
<dbReference type="InterPro" id="IPR051082">
    <property type="entry name" value="Pentapeptide-BTB/POZ_domain"/>
</dbReference>
<name>A0A814BCH3_9BILA</name>
<dbReference type="EMBL" id="CAJOBC010001877">
    <property type="protein sequence ID" value="CAF3703658.1"/>
    <property type="molecule type" value="Genomic_DNA"/>
</dbReference>
<keyword evidence="1" id="KW-0812">Transmembrane</keyword>
<reference evidence="2" key="1">
    <citation type="submission" date="2021-02" db="EMBL/GenBank/DDBJ databases">
        <authorList>
            <person name="Nowell W R."/>
        </authorList>
    </citation>
    <scope>NUCLEOTIDE SEQUENCE</scope>
</reference>
<dbReference type="SUPFAM" id="SSF141571">
    <property type="entry name" value="Pentapeptide repeat-like"/>
    <property type="match status" value="2"/>
</dbReference>